<dbReference type="GO" id="GO:0009055">
    <property type="term" value="F:electron transfer activity"/>
    <property type="evidence" value="ECO:0007669"/>
    <property type="project" value="InterPro"/>
</dbReference>
<feature type="modified residue" description="FMN phosphoryl threonine" evidence="6">
    <location>
        <position position="181"/>
    </location>
</feature>
<dbReference type="PANTHER" id="PTHR36118">
    <property type="entry name" value="ION-TRANSLOCATING OXIDOREDUCTASE COMPLEX SUBUNIT G"/>
    <property type="match status" value="1"/>
</dbReference>
<keyword evidence="5 6" id="KW-0249">Electron transport</keyword>
<dbReference type="NCBIfam" id="NF002519">
    <property type="entry name" value="PRK01908.1"/>
    <property type="match status" value="1"/>
</dbReference>
<dbReference type="EMBL" id="CP054143">
    <property type="protein sequence ID" value="QKJ65894.1"/>
    <property type="molecule type" value="Genomic_DNA"/>
</dbReference>
<keyword evidence="2 6" id="KW-0597">Phosphoprotein</keyword>
<proteinExistence type="inferred from homology"/>
<accession>A0A6M8SP10</accession>
<protein>
    <recommendedName>
        <fullName evidence="6">Ion-translocating oxidoreductase complex subunit G</fullName>
        <ecNumber evidence="6">7.-.-.-</ecNumber>
    </recommendedName>
    <alternativeName>
        <fullName evidence="6">Rnf electron transport complex subunit G</fullName>
    </alternativeName>
</protein>
<keyword evidence="6" id="KW-1278">Translocase</keyword>
<evidence type="ECO:0000256" key="2">
    <source>
        <dbReference type="ARBA" id="ARBA00022553"/>
    </source>
</evidence>
<keyword evidence="6" id="KW-0997">Cell inner membrane</keyword>
<dbReference type="GO" id="GO:0005886">
    <property type="term" value="C:plasma membrane"/>
    <property type="evidence" value="ECO:0007669"/>
    <property type="project" value="UniProtKB-SubCell"/>
</dbReference>
<dbReference type="Proteomes" id="UP000504844">
    <property type="component" value="Chromosome"/>
</dbReference>
<evidence type="ECO:0000259" key="7">
    <source>
        <dbReference type="SMART" id="SM00900"/>
    </source>
</evidence>
<name>A0A6M8SP10_9NEIS</name>
<dbReference type="SMART" id="SM00900">
    <property type="entry name" value="FMN_bind"/>
    <property type="match status" value="1"/>
</dbReference>
<keyword evidence="9" id="KW-1185">Reference proteome</keyword>
<organism evidence="8 9">
    <name type="scientific">Deefgea piscis</name>
    <dbReference type="NCBI Taxonomy" id="2739061"/>
    <lineage>
        <taxon>Bacteria</taxon>
        <taxon>Pseudomonadati</taxon>
        <taxon>Pseudomonadota</taxon>
        <taxon>Betaproteobacteria</taxon>
        <taxon>Neisseriales</taxon>
        <taxon>Chitinibacteraceae</taxon>
        <taxon>Deefgea</taxon>
    </lineage>
</organism>
<dbReference type="AlphaFoldDB" id="A0A6M8SP10"/>
<keyword evidence="3 6" id="KW-0285">Flavoprotein</keyword>
<evidence type="ECO:0000256" key="5">
    <source>
        <dbReference type="ARBA" id="ARBA00022982"/>
    </source>
</evidence>
<keyword evidence="6" id="KW-0472">Membrane</keyword>
<dbReference type="GO" id="GO:0010181">
    <property type="term" value="F:FMN binding"/>
    <property type="evidence" value="ECO:0007669"/>
    <property type="project" value="InterPro"/>
</dbReference>
<dbReference type="RefSeq" id="WP_173532402.1">
    <property type="nucleotide sequence ID" value="NZ_CP054143.1"/>
</dbReference>
<dbReference type="NCBIfam" id="TIGR01947">
    <property type="entry name" value="rnfG"/>
    <property type="match status" value="1"/>
</dbReference>
<evidence type="ECO:0000313" key="8">
    <source>
        <dbReference type="EMBL" id="QKJ65894.1"/>
    </source>
</evidence>
<evidence type="ECO:0000256" key="3">
    <source>
        <dbReference type="ARBA" id="ARBA00022630"/>
    </source>
</evidence>
<dbReference type="Pfam" id="PF04205">
    <property type="entry name" value="FMN_bind"/>
    <property type="match status" value="1"/>
</dbReference>
<keyword evidence="6" id="KW-0812">Transmembrane</keyword>
<dbReference type="HAMAP" id="MF_00479">
    <property type="entry name" value="RsxG_RnfG"/>
    <property type="match status" value="1"/>
</dbReference>
<feature type="domain" description="FMN-binding" evidence="7">
    <location>
        <begin position="106"/>
        <end position="198"/>
    </location>
</feature>
<dbReference type="EC" id="7.-.-.-" evidence="6"/>
<dbReference type="PANTHER" id="PTHR36118:SF1">
    <property type="entry name" value="ION-TRANSLOCATING OXIDOREDUCTASE COMPLEX SUBUNIT G"/>
    <property type="match status" value="1"/>
</dbReference>
<keyword evidence="6" id="KW-1133">Transmembrane helix</keyword>
<reference evidence="8 9" key="1">
    <citation type="submission" date="2020-05" db="EMBL/GenBank/DDBJ databases">
        <title>Complete genome sequence of Deefgea sp. D17.</title>
        <authorList>
            <person name="Bae J.-W."/>
            <person name="Han J.E."/>
        </authorList>
    </citation>
    <scope>NUCLEOTIDE SEQUENCE [LARGE SCALE GENOMIC DNA]</scope>
    <source>
        <strain evidence="8 9">D17</strain>
    </source>
</reference>
<dbReference type="InterPro" id="IPR010209">
    <property type="entry name" value="Ion_transpt_RnfG/RsxG"/>
</dbReference>
<evidence type="ECO:0000313" key="9">
    <source>
        <dbReference type="Proteomes" id="UP000504844"/>
    </source>
</evidence>
<evidence type="ECO:0000256" key="4">
    <source>
        <dbReference type="ARBA" id="ARBA00022643"/>
    </source>
</evidence>
<evidence type="ECO:0000256" key="6">
    <source>
        <dbReference type="HAMAP-Rule" id="MF_00479"/>
    </source>
</evidence>
<gene>
    <name evidence="8" type="primary">rsxG</name>
    <name evidence="6" type="synonym">rnfG</name>
    <name evidence="8" type="ORF">HQN60_03680</name>
</gene>
<keyword evidence="6" id="KW-1003">Cell membrane</keyword>
<comment type="subunit">
    <text evidence="6">The complex is composed of six subunits: RnfA, RnfB, RnfC, RnfD, RnfE and RnfG.</text>
</comment>
<comment type="similarity">
    <text evidence="6">Belongs to the RnfG family.</text>
</comment>
<comment type="cofactor">
    <cofactor evidence="6">
        <name>FMN</name>
        <dbReference type="ChEBI" id="CHEBI:58210"/>
    </cofactor>
</comment>
<comment type="subcellular location">
    <subcellularLocation>
        <location evidence="6">Cell inner membrane</location>
        <topology evidence="6">Single-pass membrane protein</topology>
    </subcellularLocation>
</comment>
<evidence type="ECO:0000256" key="1">
    <source>
        <dbReference type="ARBA" id="ARBA00022448"/>
    </source>
</evidence>
<dbReference type="PIRSF" id="PIRSF006091">
    <property type="entry name" value="E_trnsport_RnfG"/>
    <property type="match status" value="1"/>
</dbReference>
<sequence>MKTMVQNGVRGALTLLVFALVFTALMAGTYALTKESVAKNERDARAALIAQVLPAGSYDNELLLDALPQTAAAQQQLNNPAGAQIYRAMKNGQTTAVVVETIAPDGYSGKIKLLVGVSRAGQVLGVRVVAHKETPGLGDYIDAAKSNWILGFDGKSLSSPTADLWRVKKDGGAFDAAAGATISPRAVVKAVKNTLNYVAAEHATLFGA</sequence>
<dbReference type="InterPro" id="IPR007329">
    <property type="entry name" value="FMN-bd"/>
</dbReference>
<dbReference type="GO" id="GO:0022900">
    <property type="term" value="P:electron transport chain"/>
    <property type="evidence" value="ECO:0007669"/>
    <property type="project" value="UniProtKB-UniRule"/>
</dbReference>
<comment type="function">
    <text evidence="6">Part of a membrane-bound complex that couples electron transfer with translocation of ions across the membrane.</text>
</comment>
<keyword evidence="1 6" id="KW-0813">Transport</keyword>
<keyword evidence="4 6" id="KW-0288">FMN</keyword>
<dbReference type="KEGG" id="dee:HQN60_03680"/>